<keyword evidence="13" id="KW-1185">Reference proteome</keyword>
<dbReference type="InterPro" id="IPR017871">
    <property type="entry name" value="ABC_transporter-like_CS"/>
</dbReference>
<dbReference type="PANTHER" id="PTHR43166">
    <property type="entry name" value="AMINO ACID IMPORT ATP-BINDING PROTEIN"/>
    <property type="match status" value="1"/>
</dbReference>
<comment type="similarity">
    <text evidence="1">Belongs to the ABC transporter superfamily.</text>
</comment>
<dbReference type="GO" id="GO:0005886">
    <property type="term" value="C:plasma membrane"/>
    <property type="evidence" value="ECO:0007669"/>
    <property type="project" value="UniProtKB-ARBA"/>
</dbReference>
<dbReference type="FunFam" id="3.40.50.300:FF:000056">
    <property type="entry name" value="Cell division ATP-binding protein FtsE"/>
    <property type="match status" value="1"/>
</dbReference>
<dbReference type="SUPFAM" id="SSF52540">
    <property type="entry name" value="P-loop containing nucleoside triphosphate hydrolases"/>
    <property type="match status" value="1"/>
</dbReference>
<evidence type="ECO:0000256" key="2">
    <source>
        <dbReference type="ARBA" id="ARBA00022448"/>
    </source>
</evidence>
<dbReference type="GO" id="GO:0006865">
    <property type="term" value="P:amino acid transport"/>
    <property type="evidence" value="ECO:0007669"/>
    <property type="project" value="UniProtKB-KW"/>
</dbReference>
<keyword evidence="7" id="KW-0029">Amino-acid transport</keyword>
<evidence type="ECO:0000256" key="9">
    <source>
        <dbReference type="ARBA" id="ARBA00054718"/>
    </source>
</evidence>
<dbReference type="SMART" id="SM00382">
    <property type="entry name" value="AAA"/>
    <property type="match status" value="1"/>
</dbReference>
<gene>
    <name evidence="12" type="ORF">FM105_11780</name>
</gene>
<keyword evidence="2" id="KW-0813">Transport</keyword>
<evidence type="ECO:0000256" key="5">
    <source>
        <dbReference type="ARBA" id="ARBA00022840"/>
    </source>
</evidence>
<dbReference type="InterPro" id="IPR027417">
    <property type="entry name" value="P-loop_NTPase"/>
</dbReference>
<evidence type="ECO:0000256" key="7">
    <source>
        <dbReference type="ARBA" id="ARBA00022970"/>
    </source>
</evidence>
<dbReference type="AlphaFoldDB" id="A0A1X6XKU4"/>
<evidence type="ECO:0000256" key="4">
    <source>
        <dbReference type="ARBA" id="ARBA00022741"/>
    </source>
</evidence>
<dbReference type="PROSITE" id="PS50893">
    <property type="entry name" value="ABC_TRANSPORTER_2"/>
    <property type="match status" value="1"/>
</dbReference>
<evidence type="ECO:0000313" key="13">
    <source>
        <dbReference type="Proteomes" id="UP000196581"/>
    </source>
</evidence>
<comment type="subunit">
    <text evidence="10">Homodimer. Forms a membrane-associated complex with FtsX.</text>
</comment>
<dbReference type="InterPro" id="IPR003439">
    <property type="entry name" value="ABC_transporter-like_ATP-bd"/>
</dbReference>
<reference evidence="13" key="1">
    <citation type="submission" date="2017-02" db="EMBL/GenBank/DDBJ databases">
        <authorList>
            <person name="Dridi B."/>
        </authorList>
    </citation>
    <scope>NUCLEOTIDE SEQUENCE [LARGE SCALE GENOMIC DNA]</scope>
    <source>
        <strain evidence="13">B Co 03.10</strain>
    </source>
</reference>
<evidence type="ECO:0000259" key="11">
    <source>
        <dbReference type="PROSITE" id="PS50893"/>
    </source>
</evidence>
<proteinExistence type="inferred from homology"/>
<dbReference type="GO" id="GO:0016887">
    <property type="term" value="F:ATP hydrolysis activity"/>
    <property type="evidence" value="ECO:0007669"/>
    <property type="project" value="InterPro"/>
</dbReference>
<sequence length="321" mass="33928">MIELQELRKEFAGSTALAGISLSVAEGEIHGIVGRSGAGKSTLIRCLTGLESATSGHARIDGVDITALSGARLRASRRSIGMVFQHANLLDSRTALENVEHPLQVAGVPRAARRARALELLELVGLTDRAGNHPAQLSGGQQQRVGIARALASEPKILLCDEPTSALDTQTTGQILSLIASLRDRLGITVLIITHEMSVVREICDSATLLEHGRVTQTGMLGEILADPSSPLARDLVPLPRASDDPHRRTLEVALAGTPLGTVFDIAESTGTPISAVESGTLETIDGTQVGRLRLVCADTLQRERLSTALRARGIHVEEAA</sequence>
<feature type="domain" description="ABC transporter" evidence="11">
    <location>
        <begin position="2"/>
        <end position="237"/>
    </location>
</feature>
<organism evidence="12 13">
    <name type="scientific">Brevibacterium yomogidense</name>
    <dbReference type="NCBI Taxonomy" id="946573"/>
    <lineage>
        <taxon>Bacteria</taxon>
        <taxon>Bacillati</taxon>
        <taxon>Actinomycetota</taxon>
        <taxon>Actinomycetes</taxon>
        <taxon>Micrococcales</taxon>
        <taxon>Brevibacteriaceae</taxon>
        <taxon>Brevibacterium</taxon>
    </lineage>
</organism>
<evidence type="ECO:0000256" key="6">
    <source>
        <dbReference type="ARBA" id="ARBA00022967"/>
    </source>
</evidence>
<dbReference type="PANTHER" id="PTHR43166:SF30">
    <property type="entry name" value="METHIONINE IMPORT ATP-BINDING PROTEIN METN"/>
    <property type="match status" value="1"/>
</dbReference>
<protein>
    <submittedName>
        <fullName evidence="12">Methionine ABC transporter ATP-binding protein</fullName>
    </submittedName>
</protein>
<accession>A0A1X6XKU4</accession>
<dbReference type="EMBL" id="FWFF01000017">
    <property type="protein sequence ID" value="SLM99750.1"/>
    <property type="molecule type" value="Genomic_DNA"/>
</dbReference>
<keyword evidence="6" id="KW-1278">Translocase</keyword>
<keyword evidence="5 12" id="KW-0067">ATP-binding</keyword>
<dbReference type="RefSeq" id="WP_087008331.1">
    <property type="nucleotide sequence ID" value="NZ_FWFF01000017.1"/>
</dbReference>
<comment type="function">
    <text evidence="9">Part of the ABC transporter FtsEX involved in cellular division. Has ATPase activity.</text>
</comment>
<dbReference type="Gene3D" id="3.40.50.300">
    <property type="entry name" value="P-loop containing nucleotide triphosphate hydrolases"/>
    <property type="match status" value="1"/>
</dbReference>
<dbReference type="InterPro" id="IPR003593">
    <property type="entry name" value="AAA+_ATPase"/>
</dbReference>
<evidence type="ECO:0000313" key="12">
    <source>
        <dbReference type="EMBL" id="SLM99750.1"/>
    </source>
</evidence>
<dbReference type="Proteomes" id="UP000196581">
    <property type="component" value="Unassembled WGS sequence"/>
</dbReference>
<evidence type="ECO:0000256" key="8">
    <source>
        <dbReference type="ARBA" id="ARBA00023136"/>
    </source>
</evidence>
<keyword evidence="3" id="KW-1003">Cell membrane</keyword>
<dbReference type="GO" id="GO:0005524">
    <property type="term" value="F:ATP binding"/>
    <property type="evidence" value="ECO:0007669"/>
    <property type="project" value="UniProtKB-KW"/>
</dbReference>
<evidence type="ECO:0000256" key="1">
    <source>
        <dbReference type="ARBA" id="ARBA00005417"/>
    </source>
</evidence>
<dbReference type="PROSITE" id="PS00211">
    <property type="entry name" value="ABC_TRANSPORTER_1"/>
    <property type="match status" value="1"/>
</dbReference>
<evidence type="ECO:0000256" key="10">
    <source>
        <dbReference type="ARBA" id="ARBA00063837"/>
    </source>
</evidence>
<dbReference type="InterPro" id="IPR050086">
    <property type="entry name" value="MetN_ABC_transporter-like"/>
</dbReference>
<dbReference type="Pfam" id="PF00005">
    <property type="entry name" value="ABC_tran"/>
    <property type="match status" value="1"/>
</dbReference>
<evidence type="ECO:0000256" key="3">
    <source>
        <dbReference type="ARBA" id="ARBA00022475"/>
    </source>
</evidence>
<keyword evidence="4" id="KW-0547">Nucleotide-binding</keyword>
<name>A0A1X6XKU4_9MICO</name>
<keyword evidence="8" id="KW-0472">Membrane</keyword>